<dbReference type="Pfam" id="PF21906">
    <property type="entry name" value="WHD_NrtR"/>
    <property type="match status" value="1"/>
</dbReference>
<dbReference type="InterPro" id="IPR036388">
    <property type="entry name" value="WH-like_DNA-bd_sf"/>
</dbReference>
<dbReference type="STRING" id="1073325.SAMN05444483_1139"/>
<dbReference type="SUPFAM" id="SSF55811">
    <property type="entry name" value="Nudix"/>
    <property type="match status" value="1"/>
</dbReference>
<evidence type="ECO:0000313" key="2">
    <source>
        <dbReference type="EMBL" id="SHG46485.1"/>
    </source>
</evidence>
<dbReference type="CDD" id="cd18873">
    <property type="entry name" value="NUDIX_NadM_like"/>
    <property type="match status" value="1"/>
</dbReference>
<organism evidence="2 3">
    <name type="scientific">Salegentibacter echinorum</name>
    <dbReference type="NCBI Taxonomy" id="1073325"/>
    <lineage>
        <taxon>Bacteria</taxon>
        <taxon>Pseudomonadati</taxon>
        <taxon>Bacteroidota</taxon>
        <taxon>Flavobacteriia</taxon>
        <taxon>Flavobacteriales</taxon>
        <taxon>Flavobacteriaceae</taxon>
        <taxon>Salegentibacter</taxon>
    </lineage>
</organism>
<dbReference type="RefSeq" id="WP_072880926.1">
    <property type="nucleotide sequence ID" value="NZ_FQVT01000013.1"/>
</dbReference>
<dbReference type="OrthoDB" id="9786141at2"/>
<proteinExistence type="predicted"/>
<accession>A0A1M5K1C3</accession>
<dbReference type="EMBL" id="FQVT01000013">
    <property type="protein sequence ID" value="SHG46485.1"/>
    <property type="molecule type" value="Genomic_DNA"/>
</dbReference>
<evidence type="ECO:0000313" key="3">
    <source>
        <dbReference type="Proteomes" id="UP000183945"/>
    </source>
</evidence>
<keyword evidence="3" id="KW-1185">Reference proteome</keyword>
<dbReference type="InterPro" id="IPR015797">
    <property type="entry name" value="NUDIX_hydrolase-like_dom_sf"/>
</dbReference>
<reference evidence="3" key="1">
    <citation type="submission" date="2016-11" db="EMBL/GenBank/DDBJ databases">
        <authorList>
            <person name="Varghese N."/>
            <person name="Submissions S."/>
        </authorList>
    </citation>
    <scope>NUCLEOTIDE SEQUENCE [LARGE SCALE GENOMIC DNA]</scope>
    <source>
        <strain evidence="3">DSM 24579</strain>
    </source>
</reference>
<dbReference type="Gene3D" id="1.10.10.10">
    <property type="entry name" value="Winged helix-like DNA-binding domain superfamily/Winged helix DNA-binding domain"/>
    <property type="match status" value="1"/>
</dbReference>
<dbReference type="AlphaFoldDB" id="A0A1M5K1C3"/>
<name>A0A1M5K1C3_SALEC</name>
<feature type="domain" description="NrtR DNA-binding winged helix" evidence="1">
    <location>
        <begin position="164"/>
        <end position="224"/>
    </location>
</feature>
<protein>
    <recommendedName>
        <fullName evidence="1">NrtR DNA-binding winged helix domain-containing protein</fullName>
    </recommendedName>
</protein>
<sequence>MDFRKISNVTVECVIFSLENAELKILLSQRELQINTSGNTKLNDWIVTGDFIYKTETLQQAASRILKYNIEYNQVHQEQFDTFGDPNRIWKEKDIVWLKKLDAGTRLVSVGYISLLAADMFKNKKSSSQWFSIKELPELGFDHTEILKSAHEYLQKKILMEPLIFELLPNKFTLNELQIAFEAILDIQLDNRNFRKKVLRKKYIVLLDEKRTGFSKKPANLYIFSKDIYNKIVEKNQLFIF</sequence>
<dbReference type="Proteomes" id="UP000183945">
    <property type="component" value="Unassembled WGS sequence"/>
</dbReference>
<dbReference type="SUPFAM" id="SSF46785">
    <property type="entry name" value="Winged helix' DNA-binding domain"/>
    <property type="match status" value="1"/>
</dbReference>
<dbReference type="InterPro" id="IPR036390">
    <property type="entry name" value="WH_DNA-bd_sf"/>
</dbReference>
<dbReference type="Gene3D" id="3.90.79.10">
    <property type="entry name" value="Nucleoside Triphosphate Pyrophosphohydrolase"/>
    <property type="match status" value="1"/>
</dbReference>
<gene>
    <name evidence="2" type="ORF">SAMN05444483_1139</name>
</gene>
<dbReference type="InterPro" id="IPR054105">
    <property type="entry name" value="WHD_NrtR"/>
</dbReference>
<evidence type="ECO:0000259" key="1">
    <source>
        <dbReference type="Pfam" id="PF21906"/>
    </source>
</evidence>